<dbReference type="Pfam" id="PF13191">
    <property type="entry name" value="AAA_16"/>
    <property type="match status" value="1"/>
</dbReference>
<feature type="region of interest" description="Disordered" evidence="3">
    <location>
        <begin position="858"/>
        <end position="884"/>
    </location>
</feature>
<evidence type="ECO:0000259" key="4">
    <source>
        <dbReference type="PROSITE" id="PS50043"/>
    </source>
</evidence>
<dbReference type="InterPro" id="IPR011990">
    <property type="entry name" value="TPR-like_helical_dom_sf"/>
</dbReference>
<feature type="domain" description="HTH luxR-type" evidence="4">
    <location>
        <begin position="879"/>
        <end position="944"/>
    </location>
</feature>
<sequence length="947" mass="101341">MLARHLQDARAGRGGLVLLGGEAGAGKSALVTAALERAGGVRRAVGLCPGPGETPPYDPFVQVVNRLHREHGPVPAELPPPFGEAPGNWSARDRAAALVHWLASGGGPVVVVIEDLHWADEASLTLLRHITPLLMDAPVLLIATYRTDELDREHPLWRLLPELARTGAHRVLLSPLSREDVAGLIAVVLPEAAGDPEVAALVWSRTGGLALFVRELLEAFARTGQILRPGDPLPQTIQQAIDTKMTRLSPAAQLALEAAAVCGERFSFDLLARVVDVEEDALAGALEEAVSRHVITPVDGEGIGFAFDHALYREALLARLIGARRRRWHRRIGEALAAERGADPDVVAHHLYRAGDPRAVDYLVQAGDRARGTGAEAGAARRYAQALEMAEPGDPRRPELLLKLGQCLMWDDPDRAESAWREAESCGDAAASIWASFFRLTLAHLRHDARCRQWAESLMPEQERLLGDREYQRLERELFGSVAGYPRAALPLILSLATSGELAAAEAVFRSVRGRIAPGAVDVGLLRAGFSLALIGGRLDEAAALCGQGADAALAKGAYREALMLRSNEVLVRLVGDASRPEEIDALASQLGRLEEEAWERTGTTLVAPGHSLCGIYHFFRGDWRAALHHVVEGVERNHVAFGGTLMWYAVRVLLDLGEVGRAGQLIQLIPPQRPDDPVPSGNNLMVLPHALKARYFLESGDAAAARTWLQAAEGWPALPSAPIFRAVVRLGWAALHRAEGRLEEAWAAASEALAAAREAGSTLEQIEAHVALGVLAAHRGLPEDAARHFDEALALAAQARFRMAEVLIRRERATSLPDLPGAAEDLRAARELLAEVRAVLRKDGGSAAEEVAVSLAVPGGSADGPPGGSPGGEPGAPKGALPDGLTEREVEVITLVAAGLTNKEIGARLYISPKTVDRHLRNIFLKVSVSNRAALVAYAIRQGLVG</sequence>
<evidence type="ECO:0000313" key="6">
    <source>
        <dbReference type="Proteomes" id="UP001519289"/>
    </source>
</evidence>
<feature type="compositionally biased region" description="Gly residues" evidence="3">
    <location>
        <begin position="862"/>
        <end position="875"/>
    </location>
</feature>
<keyword evidence="2" id="KW-0067">ATP-binding</keyword>
<dbReference type="InterPro" id="IPR016032">
    <property type="entry name" value="Sig_transdc_resp-reg_C-effctor"/>
</dbReference>
<evidence type="ECO:0000313" key="5">
    <source>
        <dbReference type="EMBL" id="MBP2016698.1"/>
    </source>
</evidence>
<keyword evidence="5" id="KW-0238">DNA-binding</keyword>
<keyword evidence="1" id="KW-0547">Nucleotide-binding</keyword>
<protein>
    <submittedName>
        <fullName evidence="5">DNA-binding CsgD family transcriptional regulator/tetratricopeptide (TPR) repeat protein</fullName>
    </submittedName>
</protein>
<evidence type="ECO:0000256" key="2">
    <source>
        <dbReference type="ARBA" id="ARBA00022840"/>
    </source>
</evidence>
<dbReference type="EMBL" id="JAGGLG010000001">
    <property type="protein sequence ID" value="MBP2016698.1"/>
    <property type="molecule type" value="Genomic_DNA"/>
</dbReference>
<dbReference type="PANTHER" id="PTHR16305:SF35">
    <property type="entry name" value="TRANSCRIPTIONAL ACTIVATOR DOMAIN"/>
    <property type="match status" value="1"/>
</dbReference>
<dbReference type="SUPFAM" id="SSF52540">
    <property type="entry name" value="P-loop containing nucleoside triphosphate hydrolases"/>
    <property type="match status" value="1"/>
</dbReference>
<accession>A0ABS4JMD0</accession>
<evidence type="ECO:0000256" key="1">
    <source>
        <dbReference type="ARBA" id="ARBA00022741"/>
    </source>
</evidence>
<proteinExistence type="predicted"/>
<dbReference type="PRINTS" id="PR00038">
    <property type="entry name" value="HTHLUXR"/>
</dbReference>
<comment type="caution">
    <text evidence="5">The sequence shown here is derived from an EMBL/GenBank/DDBJ whole genome shotgun (WGS) entry which is preliminary data.</text>
</comment>
<evidence type="ECO:0000256" key="3">
    <source>
        <dbReference type="SAM" id="MobiDB-lite"/>
    </source>
</evidence>
<dbReference type="SUPFAM" id="SSF46894">
    <property type="entry name" value="C-terminal effector domain of the bipartite response regulators"/>
    <property type="match status" value="1"/>
</dbReference>
<dbReference type="Pfam" id="PF00196">
    <property type="entry name" value="GerE"/>
    <property type="match status" value="1"/>
</dbReference>
<dbReference type="Proteomes" id="UP001519289">
    <property type="component" value="Unassembled WGS sequence"/>
</dbReference>
<dbReference type="CDD" id="cd06170">
    <property type="entry name" value="LuxR_C_like"/>
    <property type="match status" value="1"/>
</dbReference>
<dbReference type="SMART" id="SM00421">
    <property type="entry name" value="HTH_LUXR"/>
    <property type="match status" value="1"/>
</dbReference>
<dbReference type="InterPro" id="IPR041664">
    <property type="entry name" value="AAA_16"/>
</dbReference>
<keyword evidence="6" id="KW-1185">Reference proteome</keyword>
<name>A0ABS4JMD0_9FIRM</name>
<dbReference type="GO" id="GO:0003677">
    <property type="term" value="F:DNA binding"/>
    <property type="evidence" value="ECO:0007669"/>
    <property type="project" value="UniProtKB-KW"/>
</dbReference>
<dbReference type="PROSITE" id="PS00622">
    <property type="entry name" value="HTH_LUXR_1"/>
    <property type="match status" value="1"/>
</dbReference>
<dbReference type="InterPro" id="IPR000792">
    <property type="entry name" value="Tscrpt_reg_LuxR_C"/>
</dbReference>
<organism evidence="5 6">
    <name type="scientific">Symbiobacterium terraclitae</name>
    <dbReference type="NCBI Taxonomy" id="557451"/>
    <lineage>
        <taxon>Bacteria</taxon>
        <taxon>Bacillati</taxon>
        <taxon>Bacillota</taxon>
        <taxon>Clostridia</taxon>
        <taxon>Eubacteriales</taxon>
        <taxon>Symbiobacteriaceae</taxon>
        <taxon>Symbiobacterium</taxon>
    </lineage>
</organism>
<dbReference type="PROSITE" id="PS50043">
    <property type="entry name" value="HTH_LUXR_2"/>
    <property type="match status" value="1"/>
</dbReference>
<dbReference type="SUPFAM" id="SSF48452">
    <property type="entry name" value="TPR-like"/>
    <property type="match status" value="1"/>
</dbReference>
<gene>
    <name evidence="5" type="ORF">J2Z79_000071</name>
</gene>
<dbReference type="InterPro" id="IPR027417">
    <property type="entry name" value="P-loop_NTPase"/>
</dbReference>
<reference evidence="5 6" key="1">
    <citation type="submission" date="2021-03" db="EMBL/GenBank/DDBJ databases">
        <title>Genomic Encyclopedia of Type Strains, Phase IV (KMG-IV): sequencing the most valuable type-strain genomes for metagenomic binning, comparative biology and taxonomic classification.</title>
        <authorList>
            <person name="Goeker M."/>
        </authorList>
    </citation>
    <scope>NUCLEOTIDE SEQUENCE [LARGE SCALE GENOMIC DNA]</scope>
    <source>
        <strain evidence="5 6">DSM 27138</strain>
    </source>
</reference>
<dbReference type="Gene3D" id="1.10.10.10">
    <property type="entry name" value="Winged helix-like DNA-binding domain superfamily/Winged helix DNA-binding domain"/>
    <property type="match status" value="1"/>
</dbReference>
<dbReference type="InterPro" id="IPR036388">
    <property type="entry name" value="WH-like_DNA-bd_sf"/>
</dbReference>
<dbReference type="PANTHER" id="PTHR16305">
    <property type="entry name" value="TESTICULAR SOLUBLE ADENYLYL CYCLASE"/>
    <property type="match status" value="1"/>
</dbReference>
<dbReference type="Gene3D" id="1.25.40.10">
    <property type="entry name" value="Tetratricopeptide repeat domain"/>
    <property type="match status" value="1"/>
</dbReference>